<dbReference type="Proteomes" id="UP000035682">
    <property type="component" value="Unplaced"/>
</dbReference>
<reference evidence="1" key="1">
    <citation type="submission" date="2014-09" db="EMBL/GenBank/DDBJ databases">
        <authorList>
            <person name="Aslett A.Martin."/>
        </authorList>
    </citation>
    <scope>NUCLEOTIDE SEQUENCE</scope>
    <source>
        <strain evidence="1">ED321 Heterogonic</strain>
    </source>
</reference>
<evidence type="ECO:0000313" key="4">
    <source>
        <dbReference type="WormBase" id="SRAE_1000046100"/>
    </source>
</evidence>
<accession>A0A090L292</accession>
<dbReference type="WBParaSite" id="SRAE_1000046100.1">
    <property type="protein sequence ID" value="SRAE_1000046100.1"/>
    <property type="gene ID" value="WBGene00257057"/>
</dbReference>
<organism evidence="1">
    <name type="scientific">Strongyloides ratti</name>
    <name type="common">Parasitic roundworm</name>
    <dbReference type="NCBI Taxonomy" id="34506"/>
    <lineage>
        <taxon>Eukaryota</taxon>
        <taxon>Metazoa</taxon>
        <taxon>Ecdysozoa</taxon>
        <taxon>Nematoda</taxon>
        <taxon>Chromadorea</taxon>
        <taxon>Rhabditida</taxon>
        <taxon>Tylenchina</taxon>
        <taxon>Panagrolaimomorpha</taxon>
        <taxon>Strongyloidoidea</taxon>
        <taxon>Strongyloididae</taxon>
        <taxon>Strongyloides</taxon>
    </lineage>
</organism>
<evidence type="ECO:0000313" key="3">
    <source>
        <dbReference type="WBParaSite" id="SRAE_1000046100.1"/>
    </source>
</evidence>
<sequence length="99" mass="11626">MSSDKKITSELITTNQHIPSIYNEIIYPIKQSDRFSEKFINEYIFPMYSRIIRQTENPDKITDLLASLNNSKFTEEFNTIIVPNTYDSNNTLSSFYKTN</sequence>
<dbReference type="GeneID" id="36374552"/>
<reference evidence="3" key="3">
    <citation type="submission" date="2020-12" db="UniProtKB">
        <authorList>
            <consortium name="WormBaseParasite"/>
        </authorList>
    </citation>
    <scope>IDENTIFICATION</scope>
</reference>
<name>A0A090L292_STRRB</name>
<dbReference type="CTD" id="36374552"/>
<evidence type="ECO:0000313" key="2">
    <source>
        <dbReference type="Proteomes" id="UP000035682"/>
    </source>
</evidence>
<dbReference type="EMBL" id="LN609528">
    <property type="protein sequence ID" value="CEF62187.1"/>
    <property type="molecule type" value="Genomic_DNA"/>
</dbReference>
<protein>
    <submittedName>
        <fullName evidence="1 3">Uncharacterized protein</fullName>
    </submittedName>
</protein>
<proteinExistence type="predicted"/>
<gene>
    <name evidence="1 3 4" type="ORF">SRAE_1000046100</name>
</gene>
<dbReference type="AlphaFoldDB" id="A0A090L292"/>
<dbReference type="WormBase" id="SRAE_1000046100">
    <property type="protein sequence ID" value="SRP11356"/>
    <property type="gene ID" value="WBGene00257057"/>
</dbReference>
<keyword evidence="2" id="KW-1185">Reference proteome</keyword>
<evidence type="ECO:0000313" key="1">
    <source>
        <dbReference type="EMBL" id="CEF62187.1"/>
    </source>
</evidence>
<dbReference type="RefSeq" id="XP_024501389.1">
    <property type="nucleotide sequence ID" value="XM_024647297.1"/>
</dbReference>
<reference evidence="2" key="2">
    <citation type="submission" date="2014-09" db="EMBL/GenBank/DDBJ databases">
        <authorList>
            <person name="Martin A.A."/>
        </authorList>
    </citation>
    <scope>NUCLEOTIDE SEQUENCE</scope>
    <source>
        <strain evidence="2">ED321</strain>
    </source>
</reference>